<dbReference type="GO" id="GO:0005829">
    <property type="term" value="C:cytosol"/>
    <property type="evidence" value="ECO:0007669"/>
    <property type="project" value="TreeGrafter"/>
</dbReference>
<keyword evidence="5 12" id="KW-0963">Cytoplasm</keyword>
<dbReference type="InterPro" id="IPR040131">
    <property type="entry name" value="MnmG_N"/>
</dbReference>
<evidence type="ECO:0000256" key="9">
    <source>
        <dbReference type="ARBA" id="ARBA00023027"/>
    </source>
</evidence>
<feature type="compositionally biased region" description="Polar residues" evidence="13">
    <location>
        <begin position="207"/>
        <end position="218"/>
    </location>
</feature>
<dbReference type="OrthoDB" id="9815560at2"/>
<evidence type="ECO:0000256" key="2">
    <source>
        <dbReference type="ARBA" id="ARBA00003717"/>
    </source>
</evidence>
<evidence type="ECO:0000256" key="8">
    <source>
        <dbReference type="ARBA" id="ARBA00022827"/>
    </source>
</evidence>
<dbReference type="GO" id="GO:0030488">
    <property type="term" value="P:tRNA methylation"/>
    <property type="evidence" value="ECO:0007669"/>
    <property type="project" value="TreeGrafter"/>
</dbReference>
<comment type="subunit">
    <text evidence="10 12">Homodimer. Heterotetramer of two MnmE and two MnmG subunits.</text>
</comment>
<dbReference type="HAMAP" id="MF_00129">
    <property type="entry name" value="MnmG_GidA"/>
    <property type="match status" value="1"/>
</dbReference>
<evidence type="ECO:0000256" key="4">
    <source>
        <dbReference type="ARBA" id="ARBA00020461"/>
    </source>
</evidence>
<organism evidence="15 16">
    <name type="scientific">Halalkalibacter nanhaiisediminis</name>
    <dbReference type="NCBI Taxonomy" id="688079"/>
    <lineage>
        <taxon>Bacteria</taxon>
        <taxon>Bacillati</taxon>
        <taxon>Bacillota</taxon>
        <taxon>Bacilli</taxon>
        <taxon>Bacillales</taxon>
        <taxon>Bacillaceae</taxon>
        <taxon>Halalkalibacter</taxon>
    </lineage>
</organism>
<evidence type="ECO:0000256" key="12">
    <source>
        <dbReference type="HAMAP-Rule" id="MF_00129"/>
    </source>
</evidence>
<dbReference type="InterPro" id="IPR004416">
    <property type="entry name" value="MnmG"/>
</dbReference>
<name>A0A562QS77_9BACI</name>
<dbReference type="InterPro" id="IPR036188">
    <property type="entry name" value="FAD/NAD-bd_sf"/>
</dbReference>
<feature type="binding site" evidence="12">
    <location>
        <begin position="14"/>
        <end position="19"/>
    </location>
    <ligand>
        <name>FAD</name>
        <dbReference type="ChEBI" id="CHEBI:57692"/>
    </ligand>
</feature>
<evidence type="ECO:0000259" key="14">
    <source>
        <dbReference type="SMART" id="SM01228"/>
    </source>
</evidence>
<dbReference type="PROSITE" id="PS01280">
    <property type="entry name" value="GIDA_1"/>
    <property type="match status" value="1"/>
</dbReference>
<dbReference type="FunFam" id="1.10.10.1800:FF:000001">
    <property type="entry name" value="tRNA uridine 5-carboxymethylaminomethyl modification enzyme MnmG"/>
    <property type="match status" value="1"/>
</dbReference>
<keyword evidence="9 12" id="KW-0520">NAD</keyword>
<dbReference type="InterPro" id="IPR047001">
    <property type="entry name" value="MnmG_C_subdom"/>
</dbReference>
<sequence length="628" mass="69742">MSYHGGDFDVIIVGAGHAGVEAGLAAARMGAKTLMLTLNLDAVAFMPCNPSVGGPAKGIVVREIDALGGEMGRNIDKTHIQMRMLNTGKGPAVRALRAQADKFHYQHEMKKTIEEQENLLLRQGMVERLLIEDGVCTGVETNTGATYRAKAVVITTGTYLRGKIIIGELAYESGPNNMQPSVQLSYHLQELGFDMVRFKTGTPPRVNGSTIDYSQTEIQPGDDKPRAFSYETTKYITDQLPCWLTYTAEETHQIINNNLGRSPMYSGMIEGTGPRYCPSIEDKIVRFNDKPRHQIFLEPEGRNTSEVYVQGLSTSLPEDVQLDILKSIPGLQNVRMMRPGYAIEYDAIVPTQLWPTLETKKVPGLFTAGQINGTSGYEEAAGQGIMAGINAALKAQGKEGLILDRSEAYIGVLIDDLVTKGTNEPYRLLTSRAEYRLLLRHDNADLRLTEVGHRIGLIKEDRYMRFLRKKELIAQEKKRLEGIIIKPSEPLAQLLVEAGSAPLQEAVRATMLLKRPELTYNDVAKVIEAPVEELNEDITEQVEIQVKYEGYIEKQLQQVERSKKMENKKIPEDLDYFAINGLATEAKQKLNQVRPLSVGQASRVSGVNPADISILLVYLEQGRLAKIQ</sequence>
<dbReference type="PROSITE" id="PS01281">
    <property type="entry name" value="GIDA_2"/>
    <property type="match status" value="1"/>
</dbReference>
<reference evidence="15 16" key="1">
    <citation type="journal article" date="2015" name="Stand. Genomic Sci.">
        <title>Genomic Encyclopedia of Bacterial and Archaeal Type Strains, Phase III: the genomes of soil and plant-associated and newly described type strains.</title>
        <authorList>
            <person name="Whitman W.B."/>
            <person name="Woyke T."/>
            <person name="Klenk H.P."/>
            <person name="Zhou Y."/>
            <person name="Lilburn T.G."/>
            <person name="Beck B.J."/>
            <person name="De Vos P."/>
            <person name="Vandamme P."/>
            <person name="Eisen J.A."/>
            <person name="Garrity G."/>
            <person name="Hugenholtz P."/>
            <person name="Kyrpides N.C."/>
        </authorList>
    </citation>
    <scope>NUCLEOTIDE SEQUENCE [LARGE SCALE GENOMIC DNA]</scope>
    <source>
        <strain evidence="15 16">CGMCC 1.10116</strain>
    </source>
</reference>
<dbReference type="Proteomes" id="UP000315711">
    <property type="component" value="Unassembled WGS sequence"/>
</dbReference>
<feature type="binding site" evidence="12">
    <location>
        <begin position="273"/>
        <end position="287"/>
    </location>
    <ligand>
        <name>NAD(+)</name>
        <dbReference type="ChEBI" id="CHEBI:57540"/>
    </ligand>
</feature>
<feature type="domain" description="tRNA uridine 5-carboxymethylaminomethyl modification enzyme C-terminal subdomain" evidence="14">
    <location>
        <begin position="546"/>
        <end position="617"/>
    </location>
</feature>
<dbReference type="SMART" id="SM01228">
    <property type="entry name" value="GIDA_assoc_3"/>
    <property type="match status" value="1"/>
</dbReference>
<dbReference type="GO" id="GO:0050660">
    <property type="term" value="F:flavin adenine dinucleotide binding"/>
    <property type="evidence" value="ECO:0007669"/>
    <property type="project" value="UniProtKB-UniRule"/>
</dbReference>
<dbReference type="FunFam" id="3.50.50.60:FF:000002">
    <property type="entry name" value="tRNA uridine 5-carboxymethylaminomethyl modification enzyme MnmG"/>
    <property type="match status" value="1"/>
</dbReference>
<dbReference type="InterPro" id="IPR044920">
    <property type="entry name" value="MnmG_C_subdom_sf"/>
</dbReference>
<dbReference type="NCBIfam" id="TIGR00136">
    <property type="entry name" value="mnmG_gidA"/>
    <property type="match status" value="1"/>
</dbReference>
<comment type="similarity">
    <text evidence="3 12">Belongs to the MnmG family.</text>
</comment>
<keyword evidence="6 12" id="KW-0285">Flavoprotein</keyword>
<dbReference type="FunFam" id="3.50.50.60:FF:000063">
    <property type="entry name" value="tRNA uridine 5-carboxymethylaminomethyl modification enzyme MnmG"/>
    <property type="match status" value="1"/>
</dbReference>
<evidence type="ECO:0000256" key="10">
    <source>
        <dbReference type="ARBA" id="ARBA00025948"/>
    </source>
</evidence>
<evidence type="ECO:0000256" key="3">
    <source>
        <dbReference type="ARBA" id="ARBA00007653"/>
    </source>
</evidence>
<dbReference type="InterPro" id="IPR049312">
    <property type="entry name" value="GIDA_C_N"/>
</dbReference>
<dbReference type="Pfam" id="PF13932">
    <property type="entry name" value="SAM_GIDA_C"/>
    <property type="match status" value="1"/>
</dbReference>
<keyword evidence="7 12" id="KW-0819">tRNA processing</keyword>
<comment type="function">
    <text evidence="2 12">NAD-binding protein involved in the addition of a carboxymethylaminomethyl (cmnm) group at the wobble position (U34) of certain tRNAs, forming tRNA-cmnm(5)s(2)U34.</text>
</comment>
<dbReference type="FunFam" id="1.10.150.570:FF:000001">
    <property type="entry name" value="tRNA uridine 5-carboxymethylaminomethyl modification enzyme MnmG"/>
    <property type="match status" value="1"/>
</dbReference>
<evidence type="ECO:0000256" key="7">
    <source>
        <dbReference type="ARBA" id="ARBA00022694"/>
    </source>
</evidence>
<evidence type="ECO:0000256" key="11">
    <source>
        <dbReference type="ARBA" id="ARBA00031800"/>
    </source>
</evidence>
<dbReference type="Gene3D" id="1.10.10.1800">
    <property type="entry name" value="tRNA uridine 5-carboxymethylaminomethyl modification enzyme MnmG/GidA"/>
    <property type="match status" value="1"/>
</dbReference>
<comment type="caution">
    <text evidence="15">The sequence shown here is derived from an EMBL/GenBank/DDBJ whole genome shotgun (WGS) entry which is preliminary data.</text>
</comment>
<feature type="binding site" evidence="12">
    <location>
        <position position="181"/>
    </location>
    <ligand>
        <name>FAD</name>
        <dbReference type="ChEBI" id="CHEBI:57692"/>
    </ligand>
</feature>
<dbReference type="Gene3D" id="1.10.150.570">
    <property type="entry name" value="GidA associated domain, C-terminal subdomain"/>
    <property type="match status" value="1"/>
</dbReference>
<feature type="binding site" evidence="12">
    <location>
        <position position="370"/>
    </location>
    <ligand>
        <name>FAD</name>
        <dbReference type="ChEBI" id="CHEBI:57692"/>
    </ligand>
</feature>
<dbReference type="SUPFAM" id="SSF51905">
    <property type="entry name" value="FAD/NAD(P)-binding domain"/>
    <property type="match status" value="1"/>
</dbReference>
<dbReference type="InterPro" id="IPR026904">
    <property type="entry name" value="MnmG_C"/>
</dbReference>
<dbReference type="EMBL" id="VLKZ01000001">
    <property type="protein sequence ID" value="TWI59599.1"/>
    <property type="molecule type" value="Genomic_DNA"/>
</dbReference>
<protein>
    <recommendedName>
        <fullName evidence="4 12">tRNA uridine 5-carboxymethylaminomethyl modification enzyme MnmG</fullName>
    </recommendedName>
    <alternativeName>
        <fullName evidence="11 12">Glucose-inhibited division protein A</fullName>
    </alternativeName>
</protein>
<dbReference type="PANTHER" id="PTHR11806:SF0">
    <property type="entry name" value="PROTEIN MTO1 HOMOLOG, MITOCHONDRIAL"/>
    <property type="match status" value="1"/>
</dbReference>
<dbReference type="Gene3D" id="3.50.50.60">
    <property type="entry name" value="FAD/NAD(P)-binding domain"/>
    <property type="match status" value="2"/>
</dbReference>
<dbReference type="Pfam" id="PF01134">
    <property type="entry name" value="GIDA"/>
    <property type="match status" value="1"/>
</dbReference>
<keyword evidence="8 12" id="KW-0274">FAD</keyword>
<gene>
    <name evidence="12" type="primary">mnmG</name>
    <name evidence="12" type="synonym">gidA</name>
    <name evidence="15" type="ORF">IQ10_00014</name>
</gene>
<dbReference type="RefSeq" id="WP_144448450.1">
    <property type="nucleotide sequence ID" value="NZ_VLKZ01000001.1"/>
</dbReference>
<evidence type="ECO:0000313" key="15">
    <source>
        <dbReference type="EMBL" id="TWI59599.1"/>
    </source>
</evidence>
<evidence type="ECO:0000256" key="5">
    <source>
        <dbReference type="ARBA" id="ARBA00022490"/>
    </source>
</evidence>
<proteinExistence type="inferred from homology"/>
<dbReference type="AlphaFoldDB" id="A0A562QS77"/>
<comment type="cofactor">
    <cofactor evidence="1 12">
        <name>FAD</name>
        <dbReference type="ChEBI" id="CHEBI:57692"/>
    </cofactor>
</comment>
<dbReference type="GO" id="GO:0002098">
    <property type="term" value="P:tRNA wobble uridine modification"/>
    <property type="evidence" value="ECO:0007669"/>
    <property type="project" value="InterPro"/>
</dbReference>
<evidence type="ECO:0000313" key="16">
    <source>
        <dbReference type="Proteomes" id="UP000315711"/>
    </source>
</evidence>
<dbReference type="PANTHER" id="PTHR11806">
    <property type="entry name" value="GLUCOSE INHIBITED DIVISION PROTEIN A"/>
    <property type="match status" value="1"/>
</dbReference>
<keyword evidence="16" id="KW-1185">Reference proteome</keyword>
<comment type="subcellular location">
    <subcellularLocation>
        <location evidence="12">Cytoplasm</location>
    </subcellularLocation>
</comment>
<feature type="region of interest" description="Disordered" evidence="13">
    <location>
        <begin position="206"/>
        <end position="226"/>
    </location>
</feature>
<dbReference type="Pfam" id="PF21680">
    <property type="entry name" value="GIDA_C_1st"/>
    <property type="match status" value="1"/>
</dbReference>
<dbReference type="PRINTS" id="PR00411">
    <property type="entry name" value="PNDRDTASEI"/>
</dbReference>
<dbReference type="InterPro" id="IPR020595">
    <property type="entry name" value="MnmG-rel_CS"/>
</dbReference>
<accession>A0A562QS77</accession>
<evidence type="ECO:0000256" key="13">
    <source>
        <dbReference type="SAM" id="MobiDB-lite"/>
    </source>
</evidence>
<evidence type="ECO:0000256" key="6">
    <source>
        <dbReference type="ARBA" id="ARBA00022630"/>
    </source>
</evidence>
<dbReference type="InterPro" id="IPR002218">
    <property type="entry name" value="MnmG-rel"/>
</dbReference>
<evidence type="ECO:0000256" key="1">
    <source>
        <dbReference type="ARBA" id="ARBA00001974"/>
    </source>
</evidence>
<feature type="binding site" evidence="12">
    <location>
        <position position="126"/>
    </location>
    <ligand>
        <name>FAD</name>
        <dbReference type="ChEBI" id="CHEBI:57692"/>
    </ligand>
</feature>